<dbReference type="InterPro" id="IPR000719">
    <property type="entry name" value="Prot_kinase_dom"/>
</dbReference>
<dbReference type="Gene3D" id="1.10.510.10">
    <property type="entry name" value="Transferase(Phosphotransferase) domain 1"/>
    <property type="match status" value="1"/>
</dbReference>
<organism evidence="7 8">
    <name type="scientific">Ambispora gerdemannii</name>
    <dbReference type="NCBI Taxonomy" id="144530"/>
    <lineage>
        <taxon>Eukaryota</taxon>
        <taxon>Fungi</taxon>
        <taxon>Fungi incertae sedis</taxon>
        <taxon>Mucoromycota</taxon>
        <taxon>Glomeromycotina</taxon>
        <taxon>Glomeromycetes</taxon>
        <taxon>Archaeosporales</taxon>
        <taxon>Ambisporaceae</taxon>
        <taxon>Ambispora</taxon>
    </lineage>
</organism>
<evidence type="ECO:0000256" key="3">
    <source>
        <dbReference type="PROSITE-ProRule" id="PRU10141"/>
    </source>
</evidence>
<feature type="domain" description="Protein kinase" evidence="6">
    <location>
        <begin position="111"/>
        <end position="373"/>
    </location>
</feature>
<feature type="binding site" evidence="3">
    <location>
        <position position="140"/>
    </location>
    <ligand>
        <name>ATP</name>
        <dbReference type="ChEBI" id="CHEBI:30616"/>
    </ligand>
</feature>
<feature type="compositionally biased region" description="Low complexity" evidence="5">
    <location>
        <begin position="9"/>
        <end position="25"/>
    </location>
</feature>
<gene>
    <name evidence="7" type="ORF">AGERDE_LOCUS6363</name>
</gene>
<evidence type="ECO:0000256" key="5">
    <source>
        <dbReference type="SAM" id="MobiDB-lite"/>
    </source>
</evidence>
<accession>A0A9N9AW30</accession>
<proteinExistence type="inferred from homology"/>
<dbReference type="GO" id="GO:0005634">
    <property type="term" value="C:nucleus"/>
    <property type="evidence" value="ECO:0007669"/>
    <property type="project" value="TreeGrafter"/>
</dbReference>
<comment type="similarity">
    <text evidence="4">Belongs to the protein kinase superfamily.</text>
</comment>
<dbReference type="Pfam" id="PF00069">
    <property type="entry name" value="Pkinase"/>
    <property type="match status" value="1"/>
</dbReference>
<evidence type="ECO:0000256" key="2">
    <source>
        <dbReference type="ARBA" id="ARBA00022840"/>
    </source>
</evidence>
<keyword evidence="4" id="KW-0808">Transferase</keyword>
<keyword evidence="1 3" id="KW-0547">Nucleotide-binding</keyword>
<evidence type="ECO:0000313" key="8">
    <source>
        <dbReference type="Proteomes" id="UP000789831"/>
    </source>
</evidence>
<dbReference type="GO" id="GO:0005524">
    <property type="term" value="F:ATP binding"/>
    <property type="evidence" value="ECO:0007669"/>
    <property type="project" value="UniProtKB-UniRule"/>
</dbReference>
<protein>
    <submittedName>
        <fullName evidence="7">7991_t:CDS:1</fullName>
    </submittedName>
</protein>
<feature type="region of interest" description="Disordered" evidence="5">
    <location>
        <begin position="1"/>
        <end position="28"/>
    </location>
</feature>
<dbReference type="InterPro" id="IPR011009">
    <property type="entry name" value="Kinase-like_dom_sf"/>
</dbReference>
<evidence type="ECO:0000256" key="1">
    <source>
        <dbReference type="ARBA" id="ARBA00022741"/>
    </source>
</evidence>
<dbReference type="GO" id="GO:0005829">
    <property type="term" value="C:cytosol"/>
    <property type="evidence" value="ECO:0007669"/>
    <property type="project" value="TreeGrafter"/>
</dbReference>
<dbReference type="PANTHER" id="PTHR24346:SF72">
    <property type="entry name" value="CAMK PROTEIN KINASE"/>
    <property type="match status" value="1"/>
</dbReference>
<evidence type="ECO:0000313" key="7">
    <source>
        <dbReference type="EMBL" id="CAG8544745.1"/>
    </source>
</evidence>
<dbReference type="EMBL" id="CAJVPL010000979">
    <property type="protein sequence ID" value="CAG8544745.1"/>
    <property type="molecule type" value="Genomic_DNA"/>
</dbReference>
<keyword evidence="4" id="KW-0418">Kinase</keyword>
<dbReference type="PROSITE" id="PS00108">
    <property type="entry name" value="PROTEIN_KINASE_ST"/>
    <property type="match status" value="1"/>
</dbReference>
<dbReference type="PROSITE" id="PS00107">
    <property type="entry name" value="PROTEIN_KINASE_ATP"/>
    <property type="match status" value="1"/>
</dbReference>
<keyword evidence="4" id="KW-0723">Serine/threonine-protein kinase</keyword>
<keyword evidence="2 3" id="KW-0067">ATP-binding</keyword>
<dbReference type="InterPro" id="IPR017441">
    <property type="entry name" value="Protein_kinase_ATP_BS"/>
</dbReference>
<dbReference type="GO" id="GO:0045719">
    <property type="term" value="P:negative regulation of glycogen biosynthetic process"/>
    <property type="evidence" value="ECO:0007669"/>
    <property type="project" value="TreeGrafter"/>
</dbReference>
<keyword evidence="8" id="KW-1185">Reference proteome</keyword>
<dbReference type="Gene3D" id="3.30.200.20">
    <property type="entry name" value="Phosphorylase Kinase, domain 1"/>
    <property type="match status" value="1"/>
</dbReference>
<dbReference type="PANTHER" id="PTHR24346">
    <property type="entry name" value="MAP/MICROTUBULE AFFINITY-REGULATING KINASE"/>
    <property type="match status" value="1"/>
</dbReference>
<evidence type="ECO:0000259" key="6">
    <source>
        <dbReference type="PROSITE" id="PS50011"/>
    </source>
</evidence>
<dbReference type="Proteomes" id="UP000789831">
    <property type="component" value="Unassembled WGS sequence"/>
</dbReference>
<dbReference type="AlphaFoldDB" id="A0A9N9AW30"/>
<dbReference type="GO" id="GO:0035556">
    <property type="term" value="P:intracellular signal transduction"/>
    <property type="evidence" value="ECO:0007669"/>
    <property type="project" value="TreeGrafter"/>
</dbReference>
<dbReference type="SMART" id="SM00220">
    <property type="entry name" value="S_TKc"/>
    <property type="match status" value="1"/>
</dbReference>
<dbReference type="InterPro" id="IPR008271">
    <property type="entry name" value="Ser/Thr_kinase_AS"/>
</dbReference>
<sequence length="415" mass="48385">MFNKFLLGRNQRNNYNNHNRTAQTNENTRVCKKHSWSSRRPQHVTFKSLWAHHTPIIDKENVVSVSYYSPDVLSQSLHLPVSISVVSSSSSKKRRQHRHVHSLPHELKTRYRVLQELGSGGFGFVVSAIRLADNRKVAIKFIYKNKIRRWAYDKELALDLPMEIFVLRRVDPHENIVKCLDMMEDIKFYYLVMEYHGAQWSSNNNTTSCDLFECIEQFSGFPESRARYIFRQIVEALCHLDALGIYHRDIKLENVTIDEHFMVKLVDFGTAVIIPKGESITFGGLVGTYFPPEMIQGREWHPCHVQIWSLGILLYRLLFCITPFANKNDICMRPYRIPPRECSYDLRDLLDKLLEKAPENRPSIWDVLNHPWVNKTSAYTRFGSWDFSTIEYIVLSLCAAWSPLGGRNFGANIVR</sequence>
<dbReference type="GO" id="GO:0004674">
    <property type="term" value="F:protein serine/threonine kinase activity"/>
    <property type="evidence" value="ECO:0007669"/>
    <property type="project" value="UniProtKB-KW"/>
</dbReference>
<name>A0A9N9AW30_9GLOM</name>
<dbReference type="PROSITE" id="PS50011">
    <property type="entry name" value="PROTEIN_KINASE_DOM"/>
    <property type="match status" value="1"/>
</dbReference>
<dbReference type="SUPFAM" id="SSF56112">
    <property type="entry name" value="Protein kinase-like (PK-like)"/>
    <property type="match status" value="1"/>
</dbReference>
<reference evidence="7" key="1">
    <citation type="submission" date="2021-06" db="EMBL/GenBank/DDBJ databases">
        <authorList>
            <person name="Kallberg Y."/>
            <person name="Tangrot J."/>
            <person name="Rosling A."/>
        </authorList>
    </citation>
    <scope>NUCLEOTIDE SEQUENCE</scope>
    <source>
        <strain evidence="7">MT106</strain>
    </source>
</reference>
<dbReference type="OrthoDB" id="10252171at2759"/>
<evidence type="ECO:0000256" key="4">
    <source>
        <dbReference type="RuleBase" id="RU000304"/>
    </source>
</evidence>
<comment type="caution">
    <text evidence="7">The sequence shown here is derived from an EMBL/GenBank/DDBJ whole genome shotgun (WGS) entry which is preliminary data.</text>
</comment>